<proteinExistence type="predicted"/>
<keyword evidence="2" id="KW-1185">Reference proteome</keyword>
<dbReference type="Proteomes" id="UP000590442">
    <property type="component" value="Unassembled WGS sequence"/>
</dbReference>
<accession>A0A846R840</accession>
<dbReference type="RefSeq" id="WP_167966565.1">
    <property type="nucleotide sequence ID" value="NZ_JAATJJ010000003.1"/>
</dbReference>
<dbReference type="EMBL" id="JAATJJ010000003">
    <property type="protein sequence ID" value="NJB72909.1"/>
    <property type="molecule type" value="Genomic_DNA"/>
</dbReference>
<evidence type="ECO:0000313" key="2">
    <source>
        <dbReference type="Proteomes" id="UP000590442"/>
    </source>
</evidence>
<evidence type="ECO:0000313" key="1">
    <source>
        <dbReference type="EMBL" id="NJB72909.1"/>
    </source>
</evidence>
<comment type="caution">
    <text evidence="1">The sequence shown here is derived from an EMBL/GenBank/DDBJ whole genome shotgun (WGS) entry which is preliminary data.</text>
</comment>
<reference evidence="1 2" key="1">
    <citation type="submission" date="2020-03" db="EMBL/GenBank/DDBJ databases">
        <title>Genomic Encyclopedia of Type Strains, Phase IV (KMG-IV): sequencing the most valuable type-strain genomes for metagenomic binning, comparative biology and taxonomic classification.</title>
        <authorList>
            <person name="Goeker M."/>
        </authorList>
    </citation>
    <scope>NUCLEOTIDE SEQUENCE [LARGE SCALE GENOMIC DNA]</scope>
    <source>
        <strain evidence="1 2">DSM 29762</strain>
    </source>
</reference>
<gene>
    <name evidence="1" type="ORF">GGR42_003407</name>
</gene>
<organism evidence="1 2">
    <name type="scientific">Saonia flava</name>
    <dbReference type="NCBI Taxonomy" id="523696"/>
    <lineage>
        <taxon>Bacteria</taxon>
        <taxon>Pseudomonadati</taxon>
        <taxon>Bacteroidota</taxon>
        <taxon>Flavobacteriia</taxon>
        <taxon>Flavobacteriales</taxon>
        <taxon>Flavobacteriaceae</taxon>
        <taxon>Saonia</taxon>
    </lineage>
</organism>
<name>A0A846R840_9FLAO</name>
<protein>
    <submittedName>
        <fullName evidence="1">Uncharacterized protein</fullName>
    </submittedName>
</protein>
<dbReference type="AlphaFoldDB" id="A0A846R840"/>
<sequence>MNYKITYLVFFIIFAISNCAFQKTYWEDGRYFVSENEGYDYCKSLWFSLDDTAGGYGLVNCFINIGADENYILLESESESESKSEDEKSPNQYWIIKKINKSDFGLAKENVSGPFLKEEFEIKRTEMGLESILLNVELK</sequence>